<evidence type="ECO:0008006" key="3">
    <source>
        <dbReference type="Google" id="ProtNLM"/>
    </source>
</evidence>
<dbReference type="InterPro" id="IPR005331">
    <property type="entry name" value="Sulfotransferase"/>
</dbReference>
<protein>
    <recommendedName>
        <fullName evidence="3">Sulfotransferase family protein</fullName>
    </recommendedName>
</protein>
<name>A0A2W1KKL0_ACIFR</name>
<dbReference type="SUPFAM" id="SSF52540">
    <property type="entry name" value="P-loop containing nucleoside triphosphate hydrolases"/>
    <property type="match status" value="1"/>
</dbReference>
<proteinExistence type="predicted"/>
<evidence type="ECO:0000313" key="1">
    <source>
        <dbReference type="EMBL" id="PZD79891.1"/>
    </source>
</evidence>
<dbReference type="OrthoDB" id="288532at2"/>
<dbReference type="GO" id="GO:0008146">
    <property type="term" value="F:sulfotransferase activity"/>
    <property type="evidence" value="ECO:0007669"/>
    <property type="project" value="InterPro"/>
</dbReference>
<accession>A0A2W1KKL0</accession>
<dbReference type="Proteomes" id="UP000248886">
    <property type="component" value="Unassembled WGS sequence"/>
</dbReference>
<dbReference type="AlphaFoldDB" id="A0A2W1KKL0"/>
<dbReference type="InterPro" id="IPR027417">
    <property type="entry name" value="P-loop_NTPase"/>
</dbReference>
<dbReference type="EMBL" id="QKQP01000012">
    <property type="protein sequence ID" value="PZD79891.1"/>
    <property type="molecule type" value="Genomic_DNA"/>
</dbReference>
<organism evidence="1 2">
    <name type="scientific">Acidithiobacillus ferrooxidans</name>
    <name type="common">Thiobacillus ferrooxidans</name>
    <dbReference type="NCBI Taxonomy" id="920"/>
    <lineage>
        <taxon>Bacteria</taxon>
        <taxon>Pseudomonadati</taxon>
        <taxon>Pseudomonadota</taxon>
        <taxon>Acidithiobacillia</taxon>
        <taxon>Acidithiobacillales</taxon>
        <taxon>Acidithiobacillaceae</taxon>
        <taxon>Acidithiobacillus</taxon>
    </lineage>
</organism>
<evidence type="ECO:0000313" key="2">
    <source>
        <dbReference type="Proteomes" id="UP000248886"/>
    </source>
</evidence>
<reference evidence="1 2" key="1">
    <citation type="submission" date="2018-06" db="EMBL/GenBank/DDBJ databases">
        <title>Draft sequence of Acidithiobacillus ferrooxidans CCM 4253.</title>
        <authorList>
            <person name="Moya-Beltran A."/>
            <person name="Castro M."/>
            <person name="Covarrubias P.C."/>
            <person name="Issotta F."/>
            <person name="Janiczek O."/>
            <person name="Mandl M."/>
            <person name="Kucera J."/>
            <person name="Quatrini R."/>
        </authorList>
    </citation>
    <scope>NUCLEOTIDE SEQUENCE [LARGE SCALE GENOMIC DNA]</scope>
    <source>
        <strain evidence="1 2">CCM 4253</strain>
    </source>
</reference>
<gene>
    <name evidence="1" type="ORF">DN052_15300</name>
</gene>
<sequence length="194" mass="23237">MVYFDQSKRLLFIHNPKTGGSSIRRILSLHDHGNARFIHVSTYELKDCILQELWDQYFIFAMVRNPWQRIVSLYYYHRSVGYARWAGLTDHHLLARYYNFSEWMDFNLKHEKSIWFGIPQNIWIDGVPNVGMYESFDDFISSICQKFDVVYENIVVNKGEADQSTYKDHFVKQEHIDYIGKIDHVIIDRFGYSF</sequence>
<dbReference type="GO" id="GO:0016020">
    <property type="term" value="C:membrane"/>
    <property type="evidence" value="ECO:0007669"/>
    <property type="project" value="InterPro"/>
</dbReference>
<dbReference type="Pfam" id="PF03567">
    <property type="entry name" value="Sulfotransfer_2"/>
    <property type="match status" value="1"/>
</dbReference>
<comment type="caution">
    <text evidence="1">The sequence shown here is derived from an EMBL/GenBank/DDBJ whole genome shotgun (WGS) entry which is preliminary data.</text>
</comment>
<dbReference type="Gene3D" id="3.40.50.300">
    <property type="entry name" value="P-loop containing nucleotide triphosphate hydrolases"/>
    <property type="match status" value="1"/>
</dbReference>